<dbReference type="OrthoDB" id="5190258at2759"/>
<evidence type="ECO:0000259" key="1">
    <source>
        <dbReference type="Pfam" id="PF03625"/>
    </source>
</evidence>
<dbReference type="InterPro" id="IPR035923">
    <property type="entry name" value="TT1751-like_sf"/>
</dbReference>
<proteinExistence type="predicted"/>
<gene>
    <name evidence="2" type="ORF">D9615_000361</name>
</gene>
<dbReference type="EMBL" id="JAACJP010000001">
    <property type="protein sequence ID" value="KAF5388262.1"/>
    <property type="molecule type" value="Genomic_DNA"/>
</dbReference>
<reference evidence="2 3" key="1">
    <citation type="journal article" date="2020" name="ISME J.">
        <title>Uncovering the hidden diversity of litter-decomposition mechanisms in mushroom-forming fungi.</title>
        <authorList>
            <person name="Floudas D."/>
            <person name="Bentzer J."/>
            <person name="Ahren D."/>
            <person name="Johansson T."/>
            <person name="Persson P."/>
            <person name="Tunlid A."/>
        </authorList>
    </citation>
    <scope>NUCLEOTIDE SEQUENCE [LARGE SCALE GENOMIC DNA]</scope>
    <source>
        <strain evidence="2 3">CBS 661.87</strain>
    </source>
</reference>
<dbReference type="Gene3D" id="3.30.310.70">
    <property type="entry name" value="TT1751-like domain"/>
    <property type="match status" value="1"/>
</dbReference>
<name>A0A8H5HRQ4_9AGAR</name>
<keyword evidence="3" id="KW-1185">Reference proteome</keyword>
<comment type="caution">
    <text evidence="2">The sequence shown here is derived from an EMBL/GenBank/DDBJ whole genome shotgun (WGS) entry which is preliminary data.</text>
</comment>
<dbReference type="Proteomes" id="UP000565441">
    <property type="component" value="Unassembled WGS sequence"/>
</dbReference>
<evidence type="ECO:0000313" key="3">
    <source>
        <dbReference type="Proteomes" id="UP000565441"/>
    </source>
</evidence>
<feature type="domain" description="DUF302" evidence="1">
    <location>
        <begin position="103"/>
        <end position="165"/>
    </location>
</feature>
<dbReference type="CDD" id="cd14797">
    <property type="entry name" value="DUF302"/>
    <property type="match status" value="1"/>
</dbReference>
<sequence length="199" mass="22545">MTCTPTGPTLTSALLMSYDGHLKGSINFCQMKKTVTPFTVQLVTFETNLPFEEVIARLDEELNKQGSLQFLSKFRTATTREEIVDLITNITGNNDFLYFLEMNHHKWMNIYEEAHNPPAVVYTIGNPLTAETILRHDIRTGYNIPPRLMVIERADRSGTSVLYHLPSSLVVGTRNAELEQAILVLDDKLEKMITRVTAD</sequence>
<dbReference type="SUPFAM" id="SSF103247">
    <property type="entry name" value="TT1751-like"/>
    <property type="match status" value="1"/>
</dbReference>
<evidence type="ECO:0000313" key="2">
    <source>
        <dbReference type="EMBL" id="KAF5388262.1"/>
    </source>
</evidence>
<dbReference type="Pfam" id="PF03625">
    <property type="entry name" value="DUF302"/>
    <property type="match status" value="1"/>
</dbReference>
<organism evidence="2 3">
    <name type="scientific">Tricholomella constricta</name>
    <dbReference type="NCBI Taxonomy" id="117010"/>
    <lineage>
        <taxon>Eukaryota</taxon>
        <taxon>Fungi</taxon>
        <taxon>Dikarya</taxon>
        <taxon>Basidiomycota</taxon>
        <taxon>Agaricomycotina</taxon>
        <taxon>Agaricomycetes</taxon>
        <taxon>Agaricomycetidae</taxon>
        <taxon>Agaricales</taxon>
        <taxon>Tricholomatineae</taxon>
        <taxon>Lyophyllaceae</taxon>
        <taxon>Tricholomella</taxon>
    </lineage>
</organism>
<dbReference type="AlphaFoldDB" id="A0A8H5HRQ4"/>
<accession>A0A8H5HRQ4</accession>
<dbReference type="InterPro" id="IPR005180">
    <property type="entry name" value="DUF302"/>
</dbReference>
<protein>
    <recommendedName>
        <fullName evidence="1">DUF302 domain-containing protein</fullName>
    </recommendedName>
</protein>